<feature type="transmembrane region" description="Helical" evidence="1">
    <location>
        <begin position="85"/>
        <end position="106"/>
    </location>
</feature>
<feature type="transmembrane region" description="Helical" evidence="1">
    <location>
        <begin position="17"/>
        <end position="39"/>
    </location>
</feature>
<reference evidence="2 5" key="1">
    <citation type="submission" date="2023-02" db="EMBL/GenBank/DDBJ databases">
        <title>Pathogen: clinical or host-associated sample.</title>
        <authorList>
            <person name="Hergert J."/>
            <person name="Casey R."/>
            <person name="Wagner J."/>
            <person name="Young E.L."/>
            <person name="Oakeson K.F."/>
        </authorList>
    </citation>
    <scope>NUCLEOTIDE SEQUENCE</scope>
    <source>
        <strain evidence="3 5">2022CK-00829</strain>
        <strain evidence="2">2022CK-00830</strain>
    </source>
</reference>
<feature type="transmembrane region" description="Helical" evidence="1">
    <location>
        <begin position="51"/>
        <end position="73"/>
    </location>
</feature>
<evidence type="ECO:0000313" key="5">
    <source>
        <dbReference type="Proteomes" id="UP001221519"/>
    </source>
</evidence>
<keyword evidence="5" id="KW-1185">Reference proteome</keyword>
<evidence type="ECO:0000313" key="4">
    <source>
        <dbReference type="Proteomes" id="UP001220962"/>
    </source>
</evidence>
<feature type="transmembrane region" description="Helical" evidence="1">
    <location>
        <begin position="156"/>
        <end position="179"/>
    </location>
</feature>
<evidence type="ECO:0000256" key="1">
    <source>
        <dbReference type="SAM" id="Phobius"/>
    </source>
</evidence>
<protein>
    <recommendedName>
        <fullName evidence="6">ABC transporter permease</fullName>
    </recommendedName>
</protein>
<name>A0AAX3N1N0_9BACL</name>
<feature type="transmembrane region" description="Helical" evidence="1">
    <location>
        <begin position="126"/>
        <end position="149"/>
    </location>
</feature>
<keyword evidence="1" id="KW-0812">Transmembrane</keyword>
<keyword evidence="1" id="KW-0472">Membrane</keyword>
<feature type="transmembrane region" description="Helical" evidence="1">
    <location>
        <begin position="199"/>
        <end position="218"/>
    </location>
</feature>
<accession>A0AAX3N1N0</accession>
<dbReference type="RefSeq" id="WP_274337759.1">
    <property type="nucleotide sequence ID" value="NZ_CP118101.1"/>
</dbReference>
<gene>
    <name evidence="2" type="ORF">PUW23_24335</name>
    <name evidence="3" type="ORF">PUW25_24325</name>
</gene>
<evidence type="ECO:0008006" key="6">
    <source>
        <dbReference type="Google" id="ProtNLM"/>
    </source>
</evidence>
<keyword evidence="1" id="KW-1133">Transmembrane helix</keyword>
<dbReference type="EMBL" id="CP118108">
    <property type="protein sequence ID" value="WDI02282.1"/>
    <property type="molecule type" value="Genomic_DNA"/>
</dbReference>
<sequence>MPGISNVIRTHHVDRWLWVYMPYTIMIFNFLTNLIVSTFTGPYTSGGVMSIYVFMMTLGIIVVPMNFSFLLGFGVRRKDYYSGTVIWLTVHMLVASIVLAVLRAIEKATSWGTGLGFFNFPFTNELGFLEFLALNFVVFTFFCFFGFLLPSIARRFGALVLAGLIVLMFVVLGIASVLVTFYELWDEVGRFFATHQTESIWYLAPFTLLFVVMAYFLLRRSTVK</sequence>
<dbReference type="Proteomes" id="UP001220962">
    <property type="component" value="Chromosome"/>
</dbReference>
<organism evidence="2 4">
    <name type="scientific">Paenibacillus urinalis</name>
    <dbReference type="NCBI Taxonomy" id="521520"/>
    <lineage>
        <taxon>Bacteria</taxon>
        <taxon>Bacillati</taxon>
        <taxon>Bacillota</taxon>
        <taxon>Bacilli</taxon>
        <taxon>Bacillales</taxon>
        <taxon>Paenibacillaceae</taxon>
        <taxon>Paenibacillus</taxon>
    </lineage>
</organism>
<dbReference type="EMBL" id="CP118101">
    <property type="protein sequence ID" value="WDH82537.1"/>
    <property type="molecule type" value="Genomic_DNA"/>
</dbReference>
<proteinExistence type="predicted"/>
<dbReference type="Proteomes" id="UP001221519">
    <property type="component" value="Chromosome"/>
</dbReference>
<dbReference type="AlphaFoldDB" id="A0AAX3N1N0"/>
<evidence type="ECO:0000313" key="3">
    <source>
        <dbReference type="EMBL" id="WDI02282.1"/>
    </source>
</evidence>
<evidence type="ECO:0000313" key="2">
    <source>
        <dbReference type="EMBL" id="WDH82537.1"/>
    </source>
</evidence>